<dbReference type="PANTHER" id="PTHR30055:SF226">
    <property type="entry name" value="HTH-TYPE TRANSCRIPTIONAL REGULATOR PKSA"/>
    <property type="match status" value="1"/>
</dbReference>
<reference evidence="4 5" key="1">
    <citation type="submission" date="2020-08" db="EMBL/GenBank/DDBJ databases">
        <title>Sequencing the genomes of 1000 actinobacteria strains.</title>
        <authorList>
            <person name="Klenk H.-P."/>
        </authorList>
    </citation>
    <scope>NUCLEOTIDE SEQUENCE [LARGE SCALE GENOMIC DNA]</scope>
    <source>
        <strain evidence="4 5">DSM 44230</strain>
    </source>
</reference>
<dbReference type="Proteomes" id="UP000533598">
    <property type="component" value="Unassembled WGS sequence"/>
</dbReference>
<dbReference type="RefSeq" id="WP_185007698.1">
    <property type="nucleotide sequence ID" value="NZ_BAAAUI010000051.1"/>
</dbReference>
<evidence type="ECO:0000259" key="3">
    <source>
        <dbReference type="PROSITE" id="PS50977"/>
    </source>
</evidence>
<dbReference type="AlphaFoldDB" id="A0A7W7CK56"/>
<dbReference type="InterPro" id="IPR023772">
    <property type="entry name" value="DNA-bd_HTH_TetR-type_CS"/>
</dbReference>
<evidence type="ECO:0000313" key="4">
    <source>
        <dbReference type="EMBL" id="MBB4681258.1"/>
    </source>
</evidence>
<feature type="domain" description="HTH tetR-type" evidence="3">
    <location>
        <begin position="9"/>
        <end position="69"/>
    </location>
</feature>
<gene>
    <name evidence="4" type="ORF">HNR67_007376</name>
</gene>
<sequence>MAQLVEHDSGKAARILGVARELLLRRGVKGVTIAEIAEKAHVGKGTVYLYWGTKEDLFVGLFARDFLEVVDEFIENFTGDPDNARPHRLVPRLVQVALDRPIVRALQTGDVEMLGILAEHPRSTELISALGPGALMYAVLPVWREHHLARADWPLDEQAYALRAMTAGFFQVAAHPHALTEVEVADPTAVLATAVTALLGQETATAAEVRATAEIGLTLLHERRAAVLATIVTNTE</sequence>
<dbReference type="PROSITE" id="PS50977">
    <property type="entry name" value="HTH_TETR_2"/>
    <property type="match status" value="1"/>
</dbReference>
<evidence type="ECO:0000313" key="5">
    <source>
        <dbReference type="Proteomes" id="UP000533598"/>
    </source>
</evidence>
<dbReference type="Pfam" id="PF00440">
    <property type="entry name" value="TetR_N"/>
    <property type="match status" value="1"/>
</dbReference>
<evidence type="ECO:0000256" key="2">
    <source>
        <dbReference type="PROSITE-ProRule" id="PRU00335"/>
    </source>
</evidence>
<dbReference type="PANTHER" id="PTHR30055">
    <property type="entry name" value="HTH-TYPE TRANSCRIPTIONAL REGULATOR RUTR"/>
    <property type="match status" value="1"/>
</dbReference>
<evidence type="ECO:0000256" key="1">
    <source>
        <dbReference type="ARBA" id="ARBA00023125"/>
    </source>
</evidence>
<organism evidence="4 5">
    <name type="scientific">Crossiella cryophila</name>
    <dbReference type="NCBI Taxonomy" id="43355"/>
    <lineage>
        <taxon>Bacteria</taxon>
        <taxon>Bacillati</taxon>
        <taxon>Actinomycetota</taxon>
        <taxon>Actinomycetes</taxon>
        <taxon>Pseudonocardiales</taxon>
        <taxon>Pseudonocardiaceae</taxon>
        <taxon>Crossiella</taxon>
    </lineage>
</organism>
<dbReference type="InterPro" id="IPR001647">
    <property type="entry name" value="HTH_TetR"/>
</dbReference>
<dbReference type="PRINTS" id="PR00455">
    <property type="entry name" value="HTHTETR"/>
</dbReference>
<protein>
    <submittedName>
        <fullName evidence="4">AcrR family transcriptional regulator</fullName>
    </submittedName>
</protein>
<dbReference type="EMBL" id="JACHMH010000001">
    <property type="protein sequence ID" value="MBB4681258.1"/>
    <property type="molecule type" value="Genomic_DNA"/>
</dbReference>
<dbReference type="InterPro" id="IPR050109">
    <property type="entry name" value="HTH-type_TetR-like_transc_reg"/>
</dbReference>
<dbReference type="GO" id="GO:0003700">
    <property type="term" value="F:DNA-binding transcription factor activity"/>
    <property type="evidence" value="ECO:0007669"/>
    <property type="project" value="TreeGrafter"/>
</dbReference>
<keyword evidence="1 2" id="KW-0238">DNA-binding</keyword>
<keyword evidence="5" id="KW-1185">Reference proteome</keyword>
<dbReference type="GO" id="GO:0000976">
    <property type="term" value="F:transcription cis-regulatory region binding"/>
    <property type="evidence" value="ECO:0007669"/>
    <property type="project" value="TreeGrafter"/>
</dbReference>
<accession>A0A7W7CK56</accession>
<name>A0A7W7CK56_9PSEU</name>
<dbReference type="PROSITE" id="PS01081">
    <property type="entry name" value="HTH_TETR_1"/>
    <property type="match status" value="1"/>
</dbReference>
<comment type="caution">
    <text evidence="4">The sequence shown here is derived from an EMBL/GenBank/DDBJ whole genome shotgun (WGS) entry which is preliminary data.</text>
</comment>
<proteinExistence type="predicted"/>
<dbReference type="SUPFAM" id="SSF46689">
    <property type="entry name" value="Homeodomain-like"/>
    <property type="match status" value="1"/>
</dbReference>
<feature type="DNA-binding region" description="H-T-H motif" evidence="2">
    <location>
        <begin position="32"/>
        <end position="51"/>
    </location>
</feature>
<dbReference type="Gene3D" id="1.10.357.10">
    <property type="entry name" value="Tetracycline Repressor, domain 2"/>
    <property type="match status" value="1"/>
</dbReference>
<dbReference type="InterPro" id="IPR009057">
    <property type="entry name" value="Homeodomain-like_sf"/>
</dbReference>